<dbReference type="Gene3D" id="1.10.260.40">
    <property type="entry name" value="lambda repressor-like DNA-binding domains"/>
    <property type="match status" value="1"/>
</dbReference>
<accession>A0A0F9QKN7</accession>
<dbReference type="PROSITE" id="PS50943">
    <property type="entry name" value="HTH_CROC1"/>
    <property type="match status" value="1"/>
</dbReference>
<dbReference type="InterPro" id="IPR052359">
    <property type="entry name" value="HTH-type_reg/antitoxin"/>
</dbReference>
<dbReference type="CDD" id="cd00093">
    <property type="entry name" value="HTH_XRE"/>
    <property type="match status" value="1"/>
</dbReference>
<dbReference type="EMBL" id="LAZR01001542">
    <property type="protein sequence ID" value="KKN43009.1"/>
    <property type="molecule type" value="Genomic_DNA"/>
</dbReference>
<evidence type="ECO:0000256" key="3">
    <source>
        <dbReference type="ARBA" id="ARBA00023163"/>
    </source>
</evidence>
<dbReference type="SMART" id="SM00530">
    <property type="entry name" value="HTH_XRE"/>
    <property type="match status" value="1"/>
</dbReference>
<dbReference type="AlphaFoldDB" id="A0A0F9QKN7"/>
<evidence type="ECO:0000313" key="5">
    <source>
        <dbReference type="EMBL" id="KKN43009.1"/>
    </source>
</evidence>
<dbReference type="PANTHER" id="PTHR36511:SF4">
    <property type="entry name" value="ANTITOXIN MQSA"/>
    <property type="match status" value="1"/>
</dbReference>
<dbReference type="InterPro" id="IPR001387">
    <property type="entry name" value="Cro/C1-type_HTH"/>
</dbReference>
<feature type="domain" description="HTH cro/C1-type" evidence="4">
    <location>
        <begin position="45"/>
        <end position="98"/>
    </location>
</feature>
<dbReference type="InterPro" id="IPR032758">
    <property type="entry name" value="MqsA/HigA-2"/>
</dbReference>
<dbReference type="Pfam" id="PF15731">
    <property type="entry name" value="MqsA_antitoxin"/>
    <property type="match status" value="1"/>
</dbReference>
<evidence type="ECO:0000259" key="4">
    <source>
        <dbReference type="PROSITE" id="PS50943"/>
    </source>
</evidence>
<gene>
    <name evidence="5" type="ORF">LCGC14_0707640</name>
</gene>
<name>A0A0F9QKN7_9ZZZZ</name>
<dbReference type="GO" id="GO:0003677">
    <property type="term" value="F:DNA binding"/>
    <property type="evidence" value="ECO:0007669"/>
    <property type="project" value="UniProtKB-KW"/>
</dbReference>
<evidence type="ECO:0000256" key="1">
    <source>
        <dbReference type="ARBA" id="ARBA00023015"/>
    </source>
</evidence>
<protein>
    <recommendedName>
        <fullName evidence="4">HTH cro/C1-type domain-containing protein</fullName>
    </recommendedName>
</protein>
<dbReference type="SUPFAM" id="SSF47413">
    <property type="entry name" value="lambda repressor-like DNA-binding domains"/>
    <property type="match status" value="1"/>
</dbReference>
<sequence>MADRAFDTIKAGMEAALAHVKGQRTLTVRDVTVPEPPKPLQAQQIAQVRKKLNVSQSLLAKIMNTSVKTVQSWEQGTSQPSGCALRMLAFLNRHPDRQAELAGAC</sequence>
<dbReference type="InterPro" id="IPR010982">
    <property type="entry name" value="Lambda_DNA-bd_dom_sf"/>
</dbReference>
<dbReference type="PANTHER" id="PTHR36511">
    <property type="entry name" value="MERR FAMILY BACTERIAL REGULATORY PROTEIN"/>
    <property type="match status" value="1"/>
</dbReference>
<proteinExistence type="predicted"/>
<organism evidence="5">
    <name type="scientific">marine sediment metagenome</name>
    <dbReference type="NCBI Taxonomy" id="412755"/>
    <lineage>
        <taxon>unclassified sequences</taxon>
        <taxon>metagenomes</taxon>
        <taxon>ecological metagenomes</taxon>
    </lineage>
</organism>
<evidence type="ECO:0000256" key="2">
    <source>
        <dbReference type="ARBA" id="ARBA00023125"/>
    </source>
</evidence>
<keyword evidence="3" id="KW-0804">Transcription</keyword>
<keyword evidence="1" id="KW-0805">Transcription regulation</keyword>
<comment type="caution">
    <text evidence="5">The sequence shown here is derived from an EMBL/GenBank/DDBJ whole genome shotgun (WGS) entry which is preliminary data.</text>
</comment>
<keyword evidence="2" id="KW-0238">DNA-binding</keyword>
<reference evidence="5" key="1">
    <citation type="journal article" date="2015" name="Nature">
        <title>Complex archaea that bridge the gap between prokaryotes and eukaryotes.</title>
        <authorList>
            <person name="Spang A."/>
            <person name="Saw J.H."/>
            <person name="Jorgensen S.L."/>
            <person name="Zaremba-Niedzwiedzka K."/>
            <person name="Martijn J."/>
            <person name="Lind A.E."/>
            <person name="van Eijk R."/>
            <person name="Schleper C."/>
            <person name="Guy L."/>
            <person name="Ettema T.J."/>
        </authorList>
    </citation>
    <scope>NUCLEOTIDE SEQUENCE</scope>
</reference>